<dbReference type="InterPro" id="IPR014256">
    <property type="entry name" value="Spore_VI_D"/>
</dbReference>
<dbReference type="CDD" id="cd00118">
    <property type="entry name" value="LysM"/>
    <property type="match status" value="1"/>
</dbReference>
<feature type="domain" description="LysM" evidence="2">
    <location>
        <begin position="324"/>
        <end position="367"/>
    </location>
</feature>
<comment type="caution">
    <text evidence="3">The sequence shown here is derived from an EMBL/GenBank/DDBJ whole genome shotgun (WGS) entry which is preliminary data.</text>
</comment>
<dbReference type="InterPro" id="IPR036779">
    <property type="entry name" value="LysM_dom_sf"/>
</dbReference>
<name>A0A6M0Q670_9BACI</name>
<dbReference type="SMART" id="SM00257">
    <property type="entry name" value="LysM"/>
    <property type="match status" value="1"/>
</dbReference>
<evidence type="ECO:0000259" key="2">
    <source>
        <dbReference type="PROSITE" id="PS51782"/>
    </source>
</evidence>
<dbReference type="Pfam" id="PF01476">
    <property type="entry name" value="LysM"/>
    <property type="match status" value="1"/>
</dbReference>
<organism evidence="3 4">
    <name type="scientific">Bacillus mesophilus</name>
    <dbReference type="NCBI Taxonomy" id="1808955"/>
    <lineage>
        <taxon>Bacteria</taxon>
        <taxon>Bacillati</taxon>
        <taxon>Bacillota</taxon>
        <taxon>Bacilli</taxon>
        <taxon>Bacillales</taxon>
        <taxon>Bacillaceae</taxon>
        <taxon>Bacillus</taxon>
    </lineage>
</organism>
<evidence type="ECO:0000313" key="3">
    <source>
        <dbReference type="EMBL" id="NEY71807.1"/>
    </source>
</evidence>
<protein>
    <submittedName>
        <fullName evidence="3">Stage VI sporulation protein D</fullName>
    </submittedName>
</protein>
<feature type="region of interest" description="Disordered" evidence="1">
    <location>
        <begin position="242"/>
        <end position="268"/>
    </location>
</feature>
<dbReference type="NCBIfam" id="TIGR02907">
    <property type="entry name" value="spore_VI_D"/>
    <property type="match status" value="1"/>
</dbReference>
<dbReference type="PROSITE" id="PS51782">
    <property type="entry name" value="LYSM"/>
    <property type="match status" value="1"/>
</dbReference>
<reference evidence="3 4" key="1">
    <citation type="submission" date="2020-02" db="EMBL/GenBank/DDBJ databases">
        <title>Bacillus aquiflavi sp. nov., isolated from yellow water of strong flavor Chinese baijiu in Yibin region of China.</title>
        <authorList>
            <person name="Xie J."/>
        </authorList>
    </citation>
    <scope>NUCLEOTIDE SEQUENCE [LARGE SCALE GENOMIC DNA]</scope>
    <source>
        <strain evidence="3 4">SA4</strain>
    </source>
</reference>
<evidence type="ECO:0000313" key="4">
    <source>
        <dbReference type="Proteomes" id="UP000481043"/>
    </source>
</evidence>
<accession>A0A6M0Q670</accession>
<keyword evidence="4" id="KW-1185">Reference proteome</keyword>
<feature type="region of interest" description="Disordered" evidence="1">
    <location>
        <begin position="279"/>
        <end position="298"/>
    </location>
</feature>
<dbReference type="Gene3D" id="3.10.350.10">
    <property type="entry name" value="LysM domain"/>
    <property type="match status" value="1"/>
</dbReference>
<dbReference type="RefSeq" id="WP_163179232.1">
    <property type="nucleotide sequence ID" value="NZ_JAAIWM010000002.1"/>
</dbReference>
<feature type="compositionally biased region" description="Acidic residues" evidence="1">
    <location>
        <begin position="249"/>
        <end position="262"/>
    </location>
</feature>
<proteinExistence type="predicted"/>
<dbReference type="AlphaFoldDB" id="A0A6M0Q670"/>
<dbReference type="Pfam" id="PF20918">
    <property type="entry name" value="SPOCS_spoVID-N"/>
    <property type="match status" value="1"/>
</dbReference>
<dbReference type="EMBL" id="JAAIWM010000002">
    <property type="protein sequence ID" value="NEY71807.1"/>
    <property type="molecule type" value="Genomic_DNA"/>
</dbReference>
<sequence length="375" mass="42389">MTVENQSSIRFSVEESIWFQRGQEVAELLSMSLDPEIIIQEHDQYISVRGGLILTGEYHADDSERESAVQPAGARTVQEVDRNAEGLSLLRHKFPIDITIPKNRIQNLNDVYVTIESFDYELPQRGNLQLEAELSITGIYEDQERSEEAQTQPSPQPVENVEEDTAIEEVVEEVEEVVNEVVTTEELDITEEVAELAEEVEEELVQPLMRGSFNEDEDLNDAEEGQQDPYTPFVVEAKRDPAAESADGVLEEQGEVQEEEIQEAPVLARKGPQLEFKSRVEEPKVSTQVEEQESDGSVTKRDENALYLTKIFANDNDSDTTKLKMCIVQKDETLELIAERYAVQPQTLIRVNNLDREHLAEGQILYIPVAVGSLK</sequence>
<evidence type="ECO:0000256" key="1">
    <source>
        <dbReference type="SAM" id="MobiDB-lite"/>
    </source>
</evidence>
<dbReference type="SUPFAM" id="SSF54106">
    <property type="entry name" value="LysM domain"/>
    <property type="match status" value="1"/>
</dbReference>
<gene>
    <name evidence="3" type="primary">spoVID</name>
    <name evidence="3" type="ORF">G4D63_08610</name>
</gene>
<dbReference type="InterPro" id="IPR018392">
    <property type="entry name" value="LysM"/>
</dbReference>
<dbReference type="InterPro" id="IPR048862">
    <property type="entry name" value="SPOCS_spoVID_N"/>
</dbReference>
<dbReference type="Proteomes" id="UP000481043">
    <property type="component" value="Unassembled WGS sequence"/>
</dbReference>